<dbReference type="RefSeq" id="XP_012370963.1">
    <property type="nucleotide sequence ID" value="XM_012515509.1"/>
</dbReference>
<reference evidence="7" key="1">
    <citation type="submission" date="2025-08" db="UniProtKB">
        <authorList>
            <consortium name="RefSeq"/>
        </authorList>
    </citation>
    <scope>IDENTIFICATION</scope>
</reference>
<dbReference type="Proteomes" id="UP000515203">
    <property type="component" value="Unplaced"/>
</dbReference>
<comment type="function">
    <text evidence="4">Major acute phase reactant. Apolipoprotein of the HDL complex.</text>
</comment>
<comment type="similarity">
    <text evidence="1 4">Belongs to the SAA family.</text>
</comment>
<name>A0A6P3VC37_OCTDE</name>
<keyword evidence="2 4" id="KW-0011">Acute phase</keyword>
<organism evidence="6 7">
    <name type="scientific">Octodon degus</name>
    <name type="common">Degu</name>
    <name type="synonym">Sciurus degus</name>
    <dbReference type="NCBI Taxonomy" id="10160"/>
    <lineage>
        <taxon>Eukaryota</taxon>
        <taxon>Metazoa</taxon>
        <taxon>Chordata</taxon>
        <taxon>Craniata</taxon>
        <taxon>Vertebrata</taxon>
        <taxon>Euteleostomi</taxon>
        <taxon>Mammalia</taxon>
        <taxon>Eutheria</taxon>
        <taxon>Euarchontoglires</taxon>
        <taxon>Glires</taxon>
        <taxon>Rodentia</taxon>
        <taxon>Hystricomorpha</taxon>
        <taxon>Octodontidae</taxon>
        <taxon>Octodon</taxon>
    </lineage>
</organism>
<keyword evidence="3 4" id="KW-0345">HDL</keyword>
<accession>A0A6P3VC37</accession>
<gene>
    <name evidence="7" type="primary">LOC101583528</name>
</gene>
<keyword evidence="6" id="KW-1185">Reference proteome</keyword>
<evidence type="ECO:0000256" key="3">
    <source>
        <dbReference type="ARBA" id="ARBA00022850"/>
    </source>
</evidence>
<evidence type="ECO:0000256" key="2">
    <source>
        <dbReference type="ARBA" id="ARBA00022486"/>
    </source>
</evidence>
<dbReference type="GeneID" id="101583528"/>
<protein>
    <recommendedName>
        <fullName evidence="4">Serum amyloid A protein</fullName>
    </recommendedName>
</protein>
<dbReference type="PANTHER" id="PTHR23424:SF29">
    <property type="entry name" value="SERUM AMYLOID A PROTEIN"/>
    <property type="match status" value="1"/>
</dbReference>
<dbReference type="SMART" id="SM00197">
    <property type="entry name" value="SAA"/>
    <property type="match status" value="1"/>
</dbReference>
<dbReference type="GO" id="GO:0006953">
    <property type="term" value="P:acute-phase response"/>
    <property type="evidence" value="ECO:0007669"/>
    <property type="project" value="UniProtKB-UniRule"/>
</dbReference>
<proteinExistence type="inferred from homology"/>
<dbReference type="PRINTS" id="PR00306">
    <property type="entry name" value="SERUMAMYLOID"/>
</dbReference>
<dbReference type="InParanoid" id="A0A6P3VC37"/>
<evidence type="ECO:0000256" key="4">
    <source>
        <dbReference type="RuleBase" id="RU000539"/>
    </source>
</evidence>
<dbReference type="OrthoDB" id="6112826at2759"/>
<dbReference type="GO" id="GO:0034364">
    <property type="term" value="C:high-density lipoprotein particle"/>
    <property type="evidence" value="ECO:0007669"/>
    <property type="project" value="UniProtKB-UniRule"/>
</dbReference>
<dbReference type="PANTHER" id="PTHR23424">
    <property type="entry name" value="SERUM AMYLOID A"/>
    <property type="match status" value="1"/>
</dbReference>
<feature type="region of interest" description="Disordered" evidence="5">
    <location>
        <begin position="1"/>
        <end position="21"/>
    </location>
</feature>
<evidence type="ECO:0000313" key="6">
    <source>
        <dbReference type="Proteomes" id="UP000515203"/>
    </source>
</evidence>
<dbReference type="InterPro" id="IPR052464">
    <property type="entry name" value="Synovial_Prolif_Regulator"/>
</dbReference>
<dbReference type="Pfam" id="PF00277">
    <property type="entry name" value="SAA"/>
    <property type="match status" value="1"/>
</dbReference>
<evidence type="ECO:0000313" key="7">
    <source>
        <dbReference type="RefSeq" id="XP_012370963.1"/>
    </source>
</evidence>
<sequence length="99" mass="11119">MTSTDESIDEHDPHDPLPSRSLCIQNSDKYFHARGNYDAARRGPGDVWAAKVISDAWERIQSFLSCGAEDTAANQFANEWGRCGKDPNHFRPPGLSHKY</sequence>
<evidence type="ECO:0000256" key="5">
    <source>
        <dbReference type="SAM" id="MobiDB-lite"/>
    </source>
</evidence>
<dbReference type="AlphaFoldDB" id="A0A6P3VC37"/>
<evidence type="ECO:0000256" key="1">
    <source>
        <dbReference type="ARBA" id="ARBA00007745"/>
    </source>
</evidence>
<dbReference type="InterPro" id="IPR000096">
    <property type="entry name" value="Serum_amyloid_A"/>
</dbReference>
<dbReference type="Gene3D" id="1.10.132.110">
    <property type="entry name" value="Serum amyloid A protein"/>
    <property type="match status" value="1"/>
</dbReference>